<evidence type="ECO:0000313" key="4">
    <source>
        <dbReference type="EMBL" id="MCX2819889.1"/>
    </source>
</evidence>
<reference evidence="4" key="1">
    <citation type="submission" date="2022-09" db="EMBL/GenBank/DDBJ databases">
        <title>Haloadaptaus new haloarchaeum isolated from saline soil.</title>
        <authorList>
            <person name="Duran-Viseras A."/>
            <person name="Sanchez-Porro C."/>
            <person name="Ventosa A."/>
        </authorList>
    </citation>
    <scope>NUCLEOTIDE SEQUENCE</scope>
    <source>
        <strain evidence="4">F3-133</strain>
    </source>
</reference>
<protein>
    <recommendedName>
        <fullName evidence="3">DUF8136 domain-containing protein</fullName>
    </recommendedName>
</protein>
<dbReference type="Pfam" id="PF26457">
    <property type="entry name" value="DUF8136"/>
    <property type="match status" value="1"/>
</dbReference>
<feature type="region of interest" description="Disordered" evidence="2">
    <location>
        <begin position="1"/>
        <end position="26"/>
    </location>
</feature>
<evidence type="ECO:0000256" key="2">
    <source>
        <dbReference type="SAM" id="MobiDB-lite"/>
    </source>
</evidence>
<feature type="coiled-coil region" evidence="1">
    <location>
        <begin position="73"/>
        <end position="100"/>
    </location>
</feature>
<evidence type="ECO:0000313" key="5">
    <source>
        <dbReference type="Proteomes" id="UP001149411"/>
    </source>
</evidence>
<gene>
    <name evidence="4" type="ORF">EGH25_11060</name>
</gene>
<evidence type="ECO:0000259" key="3">
    <source>
        <dbReference type="Pfam" id="PF26457"/>
    </source>
</evidence>
<feature type="domain" description="DUF8136" evidence="3">
    <location>
        <begin position="31"/>
        <end position="94"/>
    </location>
</feature>
<dbReference type="EMBL" id="RKLV01000013">
    <property type="protein sequence ID" value="MCX2819889.1"/>
    <property type="molecule type" value="Genomic_DNA"/>
</dbReference>
<organism evidence="4 5">
    <name type="scientific">Halorutilus salinus</name>
    <dbReference type="NCBI Taxonomy" id="2487751"/>
    <lineage>
        <taxon>Archaea</taxon>
        <taxon>Methanobacteriati</taxon>
        <taxon>Methanobacteriota</taxon>
        <taxon>Stenosarchaea group</taxon>
        <taxon>Halobacteria</taxon>
        <taxon>Halorutilales</taxon>
        <taxon>Halorutilaceae</taxon>
        <taxon>Halorutilus</taxon>
    </lineage>
</organism>
<keyword evidence="5" id="KW-1185">Reference proteome</keyword>
<comment type="caution">
    <text evidence="4">The sequence shown here is derived from an EMBL/GenBank/DDBJ whole genome shotgun (WGS) entry which is preliminary data.</text>
</comment>
<dbReference type="AlphaFoldDB" id="A0A9Q4GH76"/>
<name>A0A9Q4GH76_9EURY</name>
<evidence type="ECO:0000256" key="1">
    <source>
        <dbReference type="SAM" id="Coils"/>
    </source>
</evidence>
<dbReference type="RefSeq" id="WP_266088552.1">
    <property type="nucleotide sequence ID" value="NZ_RKLV01000013.1"/>
</dbReference>
<sequence>MTDKPRDNEATNGEAPTEGDAAPSRDEVLSLLKDGMREAHKKVKSGRVYDAENEKVRQKWIRTLAYTAGQYRQIKKDADLEELDERLSELEEQQERDEVRV</sequence>
<proteinExistence type="predicted"/>
<accession>A0A9Q4GH76</accession>
<dbReference type="InterPro" id="IPR058449">
    <property type="entry name" value="DUF8136"/>
</dbReference>
<keyword evidence="1" id="KW-0175">Coiled coil</keyword>
<dbReference type="Proteomes" id="UP001149411">
    <property type="component" value="Unassembled WGS sequence"/>
</dbReference>